<accession>A0A0N5CPZ0</accession>
<name>A0A0N5CPZ0_THECL</name>
<dbReference type="Proteomes" id="UP000276776">
    <property type="component" value="Unassembled WGS sequence"/>
</dbReference>
<dbReference type="OrthoDB" id="2191163at2759"/>
<protein>
    <submittedName>
        <fullName evidence="3">Phage protein</fullName>
    </submittedName>
</protein>
<dbReference type="EMBL" id="UYYF01000436">
    <property type="protein sequence ID" value="VDM98166.1"/>
    <property type="molecule type" value="Genomic_DNA"/>
</dbReference>
<gene>
    <name evidence="1" type="ORF">TCLT_LOCUS2291</name>
</gene>
<keyword evidence="2" id="KW-1185">Reference proteome</keyword>
<evidence type="ECO:0000313" key="2">
    <source>
        <dbReference type="Proteomes" id="UP000276776"/>
    </source>
</evidence>
<evidence type="ECO:0000313" key="3">
    <source>
        <dbReference type="WBParaSite" id="TCLT_0000229001-mRNA-1"/>
    </source>
</evidence>
<reference evidence="1 2" key="2">
    <citation type="submission" date="2018-11" db="EMBL/GenBank/DDBJ databases">
        <authorList>
            <consortium name="Pathogen Informatics"/>
        </authorList>
    </citation>
    <scope>NUCLEOTIDE SEQUENCE [LARGE SCALE GENOMIC DNA]</scope>
</reference>
<reference evidence="3" key="1">
    <citation type="submission" date="2017-02" db="UniProtKB">
        <authorList>
            <consortium name="WormBaseParasite"/>
        </authorList>
    </citation>
    <scope>IDENTIFICATION</scope>
</reference>
<dbReference type="AlphaFoldDB" id="A0A0N5CPZ0"/>
<dbReference type="WBParaSite" id="TCLT_0000229001-mRNA-1">
    <property type="protein sequence ID" value="TCLT_0000229001-mRNA-1"/>
    <property type="gene ID" value="TCLT_0000229001"/>
</dbReference>
<organism evidence="3">
    <name type="scientific">Thelazia callipaeda</name>
    <name type="common">Oriental eyeworm</name>
    <name type="synonym">Parasitic nematode</name>
    <dbReference type="NCBI Taxonomy" id="103827"/>
    <lineage>
        <taxon>Eukaryota</taxon>
        <taxon>Metazoa</taxon>
        <taxon>Ecdysozoa</taxon>
        <taxon>Nematoda</taxon>
        <taxon>Chromadorea</taxon>
        <taxon>Rhabditida</taxon>
        <taxon>Spirurina</taxon>
        <taxon>Spiruromorpha</taxon>
        <taxon>Thelazioidea</taxon>
        <taxon>Thelaziidae</taxon>
        <taxon>Thelazia</taxon>
    </lineage>
</organism>
<proteinExistence type="predicted"/>
<evidence type="ECO:0000313" key="1">
    <source>
        <dbReference type="EMBL" id="VDM98166.1"/>
    </source>
</evidence>
<sequence>MTDIAKQLHIAQQCYEDMTRRKKKPSGWKLSIGKKVNLFNFHKTLIELNLAGEKLEDESLKDAKNYVRTMNVILALKRKLS</sequence>